<dbReference type="EMBL" id="UZAL01049058">
    <property type="protein sequence ID" value="VDP86009.1"/>
    <property type="molecule type" value="Genomic_DNA"/>
</dbReference>
<evidence type="ECO:0000313" key="2">
    <source>
        <dbReference type="Proteomes" id="UP000269396"/>
    </source>
</evidence>
<reference evidence="1 2" key="1">
    <citation type="submission" date="2018-11" db="EMBL/GenBank/DDBJ databases">
        <authorList>
            <consortium name="Pathogen Informatics"/>
        </authorList>
    </citation>
    <scope>NUCLEOTIDE SEQUENCE [LARGE SCALE GENOMIC DNA]</scope>
    <source>
        <strain>Denwood</strain>
        <strain evidence="2">Zambia</strain>
    </source>
</reference>
<keyword evidence="2" id="KW-1185">Reference proteome</keyword>
<dbReference type="PANTHER" id="PTHR47027:SF25">
    <property type="entry name" value="REVERSE TRANSCRIPTASE DOMAIN-CONTAINING PROTEIN"/>
    <property type="match status" value="1"/>
</dbReference>
<name>A0A183Q5N4_9TREM</name>
<evidence type="ECO:0000313" key="1">
    <source>
        <dbReference type="EMBL" id="VDP86009.1"/>
    </source>
</evidence>
<dbReference type="AlphaFoldDB" id="A0A183Q5N4"/>
<dbReference type="PANTHER" id="PTHR47027">
    <property type="entry name" value="REVERSE TRANSCRIPTASE DOMAIN-CONTAINING PROTEIN"/>
    <property type="match status" value="1"/>
</dbReference>
<accession>A0A183Q5N4</accession>
<sequence>MQLDDPDFADDMVLLSHMQQQIYEKTTSVAAVSVAVGINIHKKKSKILRYNTAYNNRITIDGEDLDDVKSFTYLCSTSDEHDGSDTDMNAWIVKARVTYLQLKNIWNSKQLSVNCQHQSQNIQYKCQDSSTVCGRNLESHESRHPQDTSVYQQLSTQNTLNPLVRHYQHQSLELERTDEIGVEEEMRKNRWMWMGHTLRKALNCVKMQAITWNPHGGRRIGRLKNTLHREIEINRHKKNEQQLNGTRKGDPGCSGLENAGWWPMVHCE</sequence>
<protein>
    <submittedName>
        <fullName evidence="1">Uncharacterized protein</fullName>
    </submittedName>
</protein>
<gene>
    <name evidence="1" type="ORF">SMTD_LOCUS21920</name>
</gene>
<proteinExistence type="predicted"/>
<dbReference type="Proteomes" id="UP000269396">
    <property type="component" value="Unassembled WGS sequence"/>
</dbReference>
<organism evidence="1 2">
    <name type="scientific">Schistosoma mattheei</name>
    <dbReference type="NCBI Taxonomy" id="31246"/>
    <lineage>
        <taxon>Eukaryota</taxon>
        <taxon>Metazoa</taxon>
        <taxon>Spiralia</taxon>
        <taxon>Lophotrochozoa</taxon>
        <taxon>Platyhelminthes</taxon>
        <taxon>Trematoda</taxon>
        <taxon>Digenea</taxon>
        <taxon>Strigeidida</taxon>
        <taxon>Schistosomatoidea</taxon>
        <taxon>Schistosomatidae</taxon>
        <taxon>Schistosoma</taxon>
    </lineage>
</organism>